<evidence type="ECO:0000313" key="2">
    <source>
        <dbReference type="Proteomes" id="UP000182840"/>
    </source>
</evidence>
<protein>
    <submittedName>
        <fullName evidence="1">Uncharacterized protein</fullName>
    </submittedName>
</protein>
<evidence type="ECO:0000313" key="1">
    <source>
        <dbReference type="EMBL" id="APH71464.1"/>
    </source>
</evidence>
<dbReference type="Proteomes" id="UP000182840">
    <property type="component" value="Chromosome"/>
</dbReference>
<organism evidence="1 2">
    <name type="scientific">Aquibium oceanicum</name>
    <dbReference type="NCBI Taxonomy" id="1670800"/>
    <lineage>
        <taxon>Bacteria</taxon>
        <taxon>Pseudomonadati</taxon>
        <taxon>Pseudomonadota</taxon>
        <taxon>Alphaproteobacteria</taxon>
        <taxon>Hyphomicrobiales</taxon>
        <taxon>Phyllobacteriaceae</taxon>
        <taxon>Aquibium</taxon>
    </lineage>
</organism>
<dbReference type="RefSeq" id="WP_072603152.1">
    <property type="nucleotide sequence ID" value="NZ_CP018171.1"/>
</dbReference>
<dbReference type="EMBL" id="CP018171">
    <property type="protein sequence ID" value="APH71464.1"/>
    <property type="molecule type" value="Genomic_DNA"/>
</dbReference>
<dbReference type="KEGG" id="meso:BSQ44_08845"/>
<gene>
    <name evidence="1" type="ORF">BSQ44_08845</name>
</gene>
<sequence>MISLIAGYTYAPLLDRMFGLLKERKPARFVTTGEFITFLEGLGGSCSSDSLSYGEVEVADQAVTAGLARLQSGSWADPDRYVVRR</sequence>
<accession>A0A1L3SPY5</accession>
<proteinExistence type="predicted"/>
<name>A0A1L3SPY5_9HYPH</name>
<dbReference type="AlphaFoldDB" id="A0A1L3SPY5"/>
<reference evidence="2" key="1">
    <citation type="submission" date="2016-11" db="EMBL/GenBank/DDBJ databases">
        <title>Mesorhizobium oceanicum sp. nov., isolated from deep seawater in South China Sea.</title>
        <authorList>
            <person name="Fu G.-Y."/>
        </authorList>
    </citation>
    <scope>NUCLEOTIDE SEQUENCE [LARGE SCALE GENOMIC DNA]</scope>
    <source>
        <strain evidence="2">B7</strain>
    </source>
</reference>
<keyword evidence="2" id="KW-1185">Reference proteome</keyword>
<dbReference type="STRING" id="1670800.BSQ44_08845"/>